<feature type="domain" description="LpxI N-terminal" evidence="2">
    <location>
        <begin position="3"/>
        <end position="125"/>
    </location>
</feature>
<organism evidence="3 4">
    <name type="scientific">Shimia sagamensis</name>
    <dbReference type="NCBI Taxonomy" id="1566352"/>
    <lineage>
        <taxon>Bacteria</taxon>
        <taxon>Pseudomonadati</taxon>
        <taxon>Pseudomonadota</taxon>
        <taxon>Alphaproteobacteria</taxon>
        <taxon>Rhodobacterales</taxon>
        <taxon>Roseobacteraceae</taxon>
    </lineage>
</organism>
<dbReference type="Pfam" id="PF17930">
    <property type="entry name" value="LpxI_N"/>
    <property type="match status" value="1"/>
</dbReference>
<dbReference type="EMBL" id="FXTY01000004">
    <property type="protein sequence ID" value="SMP23783.1"/>
    <property type="molecule type" value="Genomic_DNA"/>
</dbReference>
<dbReference type="Pfam" id="PF06230">
    <property type="entry name" value="LpxI_C"/>
    <property type="match status" value="1"/>
</dbReference>
<feature type="domain" description="LpxI C-terminal" evidence="1">
    <location>
        <begin position="130"/>
        <end position="261"/>
    </location>
</feature>
<dbReference type="Gene3D" id="3.40.50.20">
    <property type="match status" value="1"/>
</dbReference>
<proteinExistence type="predicted"/>
<evidence type="ECO:0000259" key="2">
    <source>
        <dbReference type="Pfam" id="PF17930"/>
    </source>
</evidence>
<evidence type="ECO:0000313" key="3">
    <source>
        <dbReference type="EMBL" id="SMP23783.1"/>
    </source>
</evidence>
<dbReference type="InterPro" id="IPR053174">
    <property type="entry name" value="LpxI"/>
</dbReference>
<evidence type="ECO:0000313" key="4">
    <source>
        <dbReference type="Proteomes" id="UP001157961"/>
    </source>
</evidence>
<dbReference type="Proteomes" id="UP001157961">
    <property type="component" value="Unassembled WGS sequence"/>
</dbReference>
<gene>
    <name evidence="3" type="ORF">SAMN06265373_104430</name>
</gene>
<accession>A0ABY1P2T9</accession>
<dbReference type="PANTHER" id="PTHR39962:SF1">
    <property type="entry name" value="LPXI FAMILY PROTEIN"/>
    <property type="match status" value="1"/>
</dbReference>
<dbReference type="InterPro" id="IPR010415">
    <property type="entry name" value="LpxI_C"/>
</dbReference>
<dbReference type="PANTHER" id="PTHR39962">
    <property type="entry name" value="BLL4848 PROTEIN"/>
    <property type="match status" value="1"/>
</dbReference>
<dbReference type="InterPro" id="IPR043167">
    <property type="entry name" value="LpxI_C_sf"/>
</dbReference>
<dbReference type="RefSeq" id="WP_283426370.1">
    <property type="nucleotide sequence ID" value="NZ_FXTY01000004.1"/>
</dbReference>
<evidence type="ECO:0008006" key="5">
    <source>
        <dbReference type="Google" id="ProtNLM"/>
    </source>
</evidence>
<protein>
    <recommendedName>
        <fullName evidence="5">Phosphatidate cytidylyltransferase</fullName>
    </recommendedName>
</protein>
<comment type="caution">
    <text evidence="3">The sequence shown here is derived from an EMBL/GenBank/DDBJ whole genome shotgun (WGS) entry which is preliminary data.</text>
</comment>
<name>A0ABY1P2T9_9RHOB</name>
<keyword evidence="4" id="KW-1185">Reference proteome</keyword>
<evidence type="ECO:0000259" key="1">
    <source>
        <dbReference type="Pfam" id="PF06230"/>
    </source>
</evidence>
<dbReference type="InterPro" id="IPR041255">
    <property type="entry name" value="LpxI_N"/>
</dbReference>
<sequence>MSRLAILCGGGTLPVTLATAHPDAMCVVFEGVSHDMPGDVFSHRFEKMGGLFEALKDGGVTRLVMAGGLGRPPLNPAEFDAGMMAIAPRLMPALQGGDDAILRLIIAVFEEQGFEVVGAHELLDGLTAEEGLLAGPEPSKQAMQDASRAADILLALSPLDVGQGAVVAAGLALGIETLQGTDAMLRFVSETPDHLRRGKGVFLKAPKRGQDLRVDMPAIGPDTVRAAAKAGVEGVVVAAGRVVVLGRSQTLAALEDTGLFLLSRVI</sequence>
<dbReference type="Gene3D" id="3.40.140.80">
    <property type="match status" value="1"/>
</dbReference>
<reference evidence="3 4" key="1">
    <citation type="submission" date="2017-05" db="EMBL/GenBank/DDBJ databases">
        <authorList>
            <person name="Varghese N."/>
            <person name="Submissions S."/>
        </authorList>
    </citation>
    <scope>NUCLEOTIDE SEQUENCE [LARGE SCALE GENOMIC DNA]</scope>
    <source>
        <strain evidence="3 4">DSM 29734</strain>
    </source>
</reference>